<feature type="transmembrane region" description="Helical" evidence="1">
    <location>
        <begin position="17"/>
        <end position="43"/>
    </location>
</feature>
<dbReference type="Proteomes" id="UP001237207">
    <property type="component" value="Unassembled WGS sequence"/>
</dbReference>
<sequence length="51" mass="5896">MGLNNVYIEDNLFLERFFIFVLDYTVTAGGGYRAGLMVVFLLWNENSFIVL</sequence>
<accession>A0AAJ1T0I2</accession>
<comment type="caution">
    <text evidence="2">The sequence shown here is derived from an EMBL/GenBank/DDBJ whole genome shotgun (WGS) entry which is preliminary data.</text>
</comment>
<protein>
    <submittedName>
        <fullName evidence="2">Uncharacterized protein</fullName>
    </submittedName>
</protein>
<evidence type="ECO:0000313" key="3">
    <source>
        <dbReference type="Proteomes" id="UP001237207"/>
    </source>
</evidence>
<name>A0AAJ1T0I2_9BACI</name>
<gene>
    <name evidence="2" type="ORF">J2S13_002813</name>
</gene>
<keyword evidence="1" id="KW-0812">Transmembrane</keyword>
<evidence type="ECO:0000313" key="2">
    <source>
        <dbReference type="EMBL" id="MDQ0216355.1"/>
    </source>
</evidence>
<proteinExistence type="predicted"/>
<keyword evidence="1" id="KW-1133">Transmembrane helix</keyword>
<evidence type="ECO:0000256" key="1">
    <source>
        <dbReference type="SAM" id="Phobius"/>
    </source>
</evidence>
<reference evidence="2" key="1">
    <citation type="submission" date="2023-07" db="EMBL/GenBank/DDBJ databases">
        <title>Genomic Encyclopedia of Type Strains, Phase IV (KMG-IV): sequencing the most valuable type-strain genomes for metagenomic binning, comparative biology and taxonomic classification.</title>
        <authorList>
            <person name="Goeker M."/>
        </authorList>
    </citation>
    <scope>NUCLEOTIDE SEQUENCE</scope>
    <source>
        <strain evidence="2">DSM 23947</strain>
    </source>
</reference>
<keyword evidence="3" id="KW-1185">Reference proteome</keyword>
<keyword evidence="1" id="KW-0472">Membrane</keyword>
<dbReference type="AlphaFoldDB" id="A0AAJ1T0I2"/>
<organism evidence="2 3">
    <name type="scientific">Oikeobacillus pervagus</name>
    <dbReference type="NCBI Taxonomy" id="1325931"/>
    <lineage>
        <taxon>Bacteria</taxon>
        <taxon>Bacillati</taxon>
        <taxon>Bacillota</taxon>
        <taxon>Bacilli</taxon>
        <taxon>Bacillales</taxon>
        <taxon>Bacillaceae</taxon>
        <taxon>Oikeobacillus</taxon>
    </lineage>
</organism>
<dbReference type="EMBL" id="JAUSUC010000045">
    <property type="protein sequence ID" value="MDQ0216355.1"/>
    <property type="molecule type" value="Genomic_DNA"/>
</dbReference>